<accession>A0A839ZZ14</accession>
<evidence type="ECO:0000313" key="4">
    <source>
        <dbReference type="Proteomes" id="UP000530564"/>
    </source>
</evidence>
<dbReference type="AlphaFoldDB" id="A0A839ZZ14"/>
<evidence type="ECO:0000256" key="1">
    <source>
        <dbReference type="SAM" id="MobiDB-lite"/>
    </source>
</evidence>
<protein>
    <recommendedName>
        <fullName evidence="2">PilZ domain-containing protein</fullName>
    </recommendedName>
</protein>
<evidence type="ECO:0000259" key="2">
    <source>
        <dbReference type="Pfam" id="PF07238"/>
    </source>
</evidence>
<comment type="caution">
    <text evidence="3">The sequence shown here is derived from an EMBL/GenBank/DDBJ whole genome shotgun (WGS) entry which is preliminary data.</text>
</comment>
<dbReference type="RefSeq" id="WP_183770424.1">
    <property type="nucleotide sequence ID" value="NZ_JACIDK010000001.1"/>
</dbReference>
<sequence length="124" mass="13751">MTPPDATSPITERWSRANGGIERRATPREPVLLPALLIEEDGRKRPCVILDRSEGGLRINLPGDEAAPDSFCILDLVTGMGREVQVAWRRPPELGVRTVRTYDLDQPQEGLGEVLRQIRISVLG</sequence>
<proteinExistence type="predicted"/>
<dbReference type="Proteomes" id="UP000530564">
    <property type="component" value="Unassembled WGS sequence"/>
</dbReference>
<feature type="domain" description="PilZ" evidence="2">
    <location>
        <begin position="22"/>
        <end position="106"/>
    </location>
</feature>
<dbReference type="Gene3D" id="2.40.10.220">
    <property type="entry name" value="predicted glycosyltransferase like domains"/>
    <property type="match status" value="1"/>
</dbReference>
<dbReference type="EMBL" id="JACIDK010000001">
    <property type="protein sequence ID" value="MBB3890392.1"/>
    <property type="molecule type" value="Genomic_DNA"/>
</dbReference>
<dbReference type="InterPro" id="IPR009875">
    <property type="entry name" value="PilZ_domain"/>
</dbReference>
<evidence type="ECO:0000313" key="3">
    <source>
        <dbReference type="EMBL" id="MBB3890392.1"/>
    </source>
</evidence>
<dbReference type="Pfam" id="PF07238">
    <property type="entry name" value="PilZ"/>
    <property type="match status" value="1"/>
</dbReference>
<dbReference type="SUPFAM" id="SSF141371">
    <property type="entry name" value="PilZ domain-like"/>
    <property type="match status" value="1"/>
</dbReference>
<name>A0A839ZZ14_9CAUL</name>
<reference evidence="3 4" key="1">
    <citation type="submission" date="2020-08" db="EMBL/GenBank/DDBJ databases">
        <title>Genomic Encyclopedia of Type Strains, Phase IV (KMG-IV): sequencing the most valuable type-strain genomes for metagenomic binning, comparative biology and taxonomic classification.</title>
        <authorList>
            <person name="Goeker M."/>
        </authorList>
    </citation>
    <scope>NUCLEOTIDE SEQUENCE [LARGE SCALE GENOMIC DNA]</scope>
    <source>
        <strain evidence="3 4">DSM 21793</strain>
    </source>
</reference>
<gene>
    <name evidence="3" type="ORF">GGQ61_001089</name>
</gene>
<feature type="region of interest" description="Disordered" evidence="1">
    <location>
        <begin position="1"/>
        <end position="25"/>
    </location>
</feature>
<organism evidence="3 4">
    <name type="scientific">Phenylobacterium haematophilum</name>
    <dbReference type="NCBI Taxonomy" id="98513"/>
    <lineage>
        <taxon>Bacteria</taxon>
        <taxon>Pseudomonadati</taxon>
        <taxon>Pseudomonadota</taxon>
        <taxon>Alphaproteobacteria</taxon>
        <taxon>Caulobacterales</taxon>
        <taxon>Caulobacteraceae</taxon>
        <taxon>Phenylobacterium</taxon>
    </lineage>
</organism>
<dbReference type="GO" id="GO:0035438">
    <property type="term" value="F:cyclic-di-GMP binding"/>
    <property type="evidence" value="ECO:0007669"/>
    <property type="project" value="InterPro"/>
</dbReference>
<keyword evidence="4" id="KW-1185">Reference proteome</keyword>